<dbReference type="Gene3D" id="1.25.10.10">
    <property type="entry name" value="Leucine-rich Repeat Variant"/>
    <property type="match status" value="1"/>
</dbReference>
<dbReference type="InterPro" id="IPR016024">
    <property type="entry name" value="ARM-type_fold"/>
</dbReference>
<keyword evidence="4" id="KW-1185">Reference proteome</keyword>
<organism evidence="3 4">
    <name type="scientific">Chroococcidiopsis cubana SAG 39.79</name>
    <dbReference type="NCBI Taxonomy" id="388085"/>
    <lineage>
        <taxon>Bacteria</taxon>
        <taxon>Bacillati</taxon>
        <taxon>Cyanobacteriota</taxon>
        <taxon>Cyanophyceae</taxon>
        <taxon>Chroococcidiopsidales</taxon>
        <taxon>Chroococcidiopsidaceae</taxon>
        <taxon>Chroococcidiopsis</taxon>
    </lineage>
</organism>
<reference evidence="3 4" key="1">
    <citation type="journal article" date="2019" name="Genome Biol. Evol.">
        <title>Day and night: Metabolic profiles and evolutionary relationships of six axenic non-marine cyanobacteria.</title>
        <authorList>
            <person name="Will S.E."/>
            <person name="Henke P."/>
            <person name="Boedeker C."/>
            <person name="Huang S."/>
            <person name="Brinkmann H."/>
            <person name="Rohde M."/>
            <person name="Jarek M."/>
            <person name="Friedl T."/>
            <person name="Seufert S."/>
            <person name="Schumacher M."/>
            <person name="Overmann J."/>
            <person name="Neumann-Schaal M."/>
            <person name="Petersen J."/>
        </authorList>
    </citation>
    <scope>NUCLEOTIDE SEQUENCE [LARGE SCALE GENOMIC DNA]</scope>
    <source>
        <strain evidence="3 4">SAG 39.79</strain>
    </source>
</reference>
<evidence type="ECO:0008006" key="5">
    <source>
        <dbReference type="Google" id="ProtNLM"/>
    </source>
</evidence>
<dbReference type="EMBL" id="RSCK01000002">
    <property type="protein sequence ID" value="RUT14421.1"/>
    <property type="molecule type" value="Genomic_DNA"/>
</dbReference>
<sequence>MPEIVDWKLLAQQVGALVENSASVTGYSEIGSSDLALQAIEVLIGEENLRNAVDYYISGKPGSELTRHILWRLHPRTAMQYCYELYKSNTVSIETKISAIELLRVVGDRHVLKWIPEFLSDRDPSIQFWGIGILDQLLFSRLIYSEDVKDLLLKATEHTNSYVREKAFGLLNCLEE</sequence>
<evidence type="ECO:0000256" key="2">
    <source>
        <dbReference type="ARBA" id="ARBA00022738"/>
    </source>
</evidence>
<evidence type="ECO:0000313" key="3">
    <source>
        <dbReference type="EMBL" id="RUT14421.1"/>
    </source>
</evidence>
<protein>
    <recommendedName>
        <fullName evidence="5">HEAT repeat domain-containing protein</fullName>
    </recommendedName>
</protein>
<dbReference type="RefSeq" id="WP_106168752.1">
    <property type="nucleotide sequence ID" value="NZ_JAVKZF010000008.1"/>
</dbReference>
<dbReference type="Proteomes" id="UP000282574">
    <property type="component" value="Unassembled WGS sequence"/>
</dbReference>
<name>A0AB37USU3_9CYAN</name>
<evidence type="ECO:0000256" key="1">
    <source>
        <dbReference type="ARBA" id="ARBA00022549"/>
    </source>
</evidence>
<dbReference type="InterPro" id="IPR011989">
    <property type="entry name" value="ARM-like"/>
</dbReference>
<proteinExistence type="predicted"/>
<dbReference type="AlphaFoldDB" id="A0AB37USU3"/>
<dbReference type="SUPFAM" id="SSF48371">
    <property type="entry name" value="ARM repeat"/>
    <property type="match status" value="1"/>
</dbReference>
<accession>A0AB37USU3</accession>
<comment type="caution">
    <text evidence="3">The sequence shown here is derived from an EMBL/GenBank/DDBJ whole genome shotgun (WGS) entry which is preliminary data.</text>
</comment>
<gene>
    <name evidence="3" type="ORF">DSM107010_04520</name>
</gene>
<evidence type="ECO:0000313" key="4">
    <source>
        <dbReference type="Proteomes" id="UP000282574"/>
    </source>
</evidence>
<keyword evidence="1" id="KW-0042">Antenna complex</keyword>
<keyword evidence="2" id="KW-0605">Phycobilisome</keyword>
<dbReference type="GO" id="GO:0030089">
    <property type="term" value="C:phycobilisome"/>
    <property type="evidence" value="ECO:0007669"/>
    <property type="project" value="UniProtKB-KW"/>
</dbReference>